<comment type="caution">
    <text evidence="10">The sequence shown here is derived from an EMBL/GenBank/DDBJ whole genome shotgun (WGS) entry which is preliminary data.</text>
</comment>
<keyword evidence="5 8" id="KW-0812">Transmembrane</keyword>
<keyword evidence="4 8" id="KW-1003">Cell membrane</keyword>
<evidence type="ECO:0000259" key="9">
    <source>
        <dbReference type="Pfam" id="PF04535"/>
    </source>
</evidence>
<evidence type="ECO:0000256" key="7">
    <source>
        <dbReference type="ARBA" id="ARBA00023136"/>
    </source>
</evidence>
<comment type="similarity">
    <text evidence="2 8">Belongs to the Casparian strip membrane proteins (CASP) family.</text>
</comment>
<proteinExistence type="inferred from homology"/>
<organism evidence="10 11">
    <name type="scientific">Papaver nudicaule</name>
    <name type="common">Iceland poppy</name>
    <dbReference type="NCBI Taxonomy" id="74823"/>
    <lineage>
        <taxon>Eukaryota</taxon>
        <taxon>Viridiplantae</taxon>
        <taxon>Streptophyta</taxon>
        <taxon>Embryophyta</taxon>
        <taxon>Tracheophyta</taxon>
        <taxon>Spermatophyta</taxon>
        <taxon>Magnoliopsida</taxon>
        <taxon>Ranunculales</taxon>
        <taxon>Papaveraceae</taxon>
        <taxon>Papaveroideae</taxon>
        <taxon>Papaver</taxon>
    </lineage>
</organism>
<dbReference type="PANTHER" id="PTHR36488">
    <property type="entry name" value="CASP-LIKE PROTEIN 1U1"/>
    <property type="match status" value="1"/>
</dbReference>
<evidence type="ECO:0000256" key="5">
    <source>
        <dbReference type="ARBA" id="ARBA00022692"/>
    </source>
</evidence>
<evidence type="ECO:0000256" key="6">
    <source>
        <dbReference type="ARBA" id="ARBA00022989"/>
    </source>
</evidence>
<evidence type="ECO:0000256" key="8">
    <source>
        <dbReference type="RuleBase" id="RU361233"/>
    </source>
</evidence>
<dbReference type="EMBL" id="JAJJMA010035060">
    <property type="protein sequence ID" value="MCL7024475.1"/>
    <property type="molecule type" value="Genomic_DNA"/>
</dbReference>
<feature type="transmembrane region" description="Helical" evidence="8">
    <location>
        <begin position="12"/>
        <end position="36"/>
    </location>
</feature>
<dbReference type="AlphaFoldDB" id="A0AA41RWU5"/>
<dbReference type="InterPro" id="IPR044173">
    <property type="entry name" value="CASPL"/>
</dbReference>
<evidence type="ECO:0000313" key="10">
    <source>
        <dbReference type="EMBL" id="MCL7024475.1"/>
    </source>
</evidence>
<feature type="transmembrane region" description="Helical" evidence="8">
    <location>
        <begin position="56"/>
        <end position="81"/>
    </location>
</feature>
<accession>A0AA41RWU5</accession>
<name>A0AA41RWU5_PAPNU</name>
<evidence type="ECO:0000256" key="1">
    <source>
        <dbReference type="ARBA" id="ARBA00004651"/>
    </source>
</evidence>
<dbReference type="InterPro" id="IPR006459">
    <property type="entry name" value="CASP/CASPL"/>
</dbReference>
<keyword evidence="11" id="KW-1185">Reference proteome</keyword>
<dbReference type="PANTHER" id="PTHR36488:SF8">
    <property type="entry name" value="CASP-LIKE PROTEIN 1U1"/>
    <property type="match status" value="1"/>
</dbReference>
<comment type="subcellular location">
    <subcellularLocation>
        <location evidence="1 8">Cell membrane</location>
        <topology evidence="1 8">Multi-pass membrane protein</topology>
    </subcellularLocation>
</comment>
<sequence>MDYARKTPKVLLVSQSILRILEIALTLAAICLTFTAKQTVELLGIEISAKYSYSPAFRYFVSTNIVVVVLSIIALLFLFIYANSTTPYRCFTIFVCDFLATVLGVSGCAAAASIGYVGRYGNEHSGWSPICDYVDKFCKRIQISLICSGLGLILLVILTFWSAIRITTLATVSR</sequence>
<reference evidence="10" key="1">
    <citation type="submission" date="2022-03" db="EMBL/GenBank/DDBJ databases">
        <title>A functionally conserved STORR gene fusion in Papaver species that diverged 16.8 million years ago.</title>
        <authorList>
            <person name="Catania T."/>
        </authorList>
    </citation>
    <scope>NUCLEOTIDE SEQUENCE</scope>
    <source>
        <strain evidence="10">S-191538</strain>
    </source>
</reference>
<feature type="domain" description="Casparian strip membrane protein" evidence="9">
    <location>
        <begin position="13"/>
        <end position="153"/>
    </location>
</feature>
<evidence type="ECO:0000256" key="2">
    <source>
        <dbReference type="ARBA" id="ARBA00007651"/>
    </source>
</evidence>
<dbReference type="Pfam" id="PF04535">
    <property type="entry name" value="CASP_dom"/>
    <property type="match status" value="1"/>
</dbReference>
<keyword evidence="7 8" id="KW-0472">Membrane</keyword>
<dbReference type="NCBIfam" id="TIGR01569">
    <property type="entry name" value="A_tha_TIGR01569"/>
    <property type="match status" value="1"/>
</dbReference>
<protein>
    <recommendedName>
        <fullName evidence="8">CASP-like protein</fullName>
    </recommendedName>
</protein>
<dbReference type="GO" id="GO:0005886">
    <property type="term" value="C:plasma membrane"/>
    <property type="evidence" value="ECO:0007669"/>
    <property type="project" value="UniProtKB-SubCell"/>
</dbReference>
<evidence type="ECO:0000313" key="11">
    <source>
        <dbReference type="Proteomes" id="UP001177140"/>
    </source>
</evidence>
<feature type="transmembrane region" description="Helical" evidence="8">
    <location>
        <begin position="93"/>
        <end position="117"/>
    </location>
</feature>
<dbReference type="Proteomes" id="UP001177140">
    <property type="component" value="Unassembled WGS sequence"/>
</dbReference>
<dbReference type="InterPro" id="IPR006702">
    <property type="entry name" value="CASP_dom"/>
</dbReference>
<comment type="subunit">
    <text evidence="3 8">Homodimer and heterodimers.</text>
</comment>
<evidence type="ECO:0000256" key="4">
    <source>
        <dbReference type="ARBA" id="ARBA00022475"/>
    </source>
</evidence>
<keyword evidence="6 8" id="KW-1133">Transmembrane helix</keyword>
<gene>
    <name evidence="10" type="ORF">MKW94_010774</name>
</gene>
<feature type="transmembrane region" description="Helical" evidence="8">
    <location>
        <begin position="143"/>
        <end position="164"/>
    </location>
</feature>
<evidence type="ECO:0000256" key="3">
    <source>
        <dbReference type="ARBA" id="ARBA00011489"/>
    </source>
</evidence>